<name>A0ABD2XV20_9GENT</name>
<dbReference type="Proteomes" id="UP001630127">
    <property type="component" value="Unassembled WGS sequence"/>
</dbReference>
<comment type="caution">
    <text evidence="1">The sequence shown here is derived from an EMBL/GenBank/DDBJ whole genome shotgun (WGS) entry which is preliminary data.</text>
</comment>
<accession>A0ABD2XV20</accession>
<proteinExistence type="predicted"/>
<gene>
    <name evidence="1" type="ORF">ACH5RR_040104</name>
</gene>
<reference evidence="1 2" key="1">
    <citation type="submission" date="2024-11" db="EMBL/GenBank/DDBJ databases">
        <title>A near-complete genome assembly of Cinchona calisaya.</title>
        <authorList>
            <person name="Lian D.C."/>
            <person name="Zhao X.W."/>
            <person name="Wei L."/>
        </authorList>
    </citation>
    <scope>NUCLEOTIDE SEQUENCE [LARGE SCALE GENOMIC DNA]</scope>
    <source>
        <tissue evidence="1">Nenye</tissue>
    </source>
</reference>
<dbReference type="AlphaFoldDB" id="A0ABD2XV20"/>
<evidence type="ECO:0000313" key="2">
    <source>
        <dbReference type="Proteomes" id="UP001630127"/>
    </source>
</evidence>
<sequence>MFSVLTSNAHPIVHLSNLQSQFQEFLQFFGTPHFLYPATSLPTHCPCYTSQDFGVCLSFGYPKAIHSLVYNLPWLDIGDKVARPFPLSPISVVLISGALISLSRNATALSAIDSHFVFVEVLIIGRVIIDGWLI</sequence>
<organism evidence="1 2">
    <name type="scientific">Cinchona calisaya</name>
    <dbReference type="NCBI Taxonomy" id="153742"/>
    <lineage>
        <taxon>Eukaryota</taxon>
        <taxon>Viridiplantae</taxon>
        <taxon>Streptophyta</taxon>
        <taxon>Embryophyta</taxon>
        <taxon>Tracheophyta</taxon>
        <taxon>Spermatophyta</taxon>
        <taxon>Magnoliopsida</taxon>
        <taxon>eudicotyledons</taxon>
        <taxon>Gunneridae</taxon>
        <taxon>Pentapetalae</taxon>
        <taxon>asterids</taxon>
        <taxon>lamiids</taxon>
        <taxon>Gentianales</taxon>
        <taxon>Rubiaceae</taxon>
        <taxon>Cinchonoideae</taxon>
        <taxon>Cinchoneae</taxon>
        <taxon>Cinchona</taxon>
    </lineage>
</organism>
<keyword evidence="2" id="KW-1185">Reference proteome</keyword>
<protein>
    <submittedName>
        <fullName evidence="1">Uncharacterized protein</fullName>
    </submittedName>
</protein>
<evidence type="ECO:0000313" key="1">
    <source>
        <dbReference type="EMBL" id="KAL3497372.1"/>
    </source>
</evidence>
<dbReference type="EMBL" id="JBJUIK010000017">
    <property type="protein sequence ID" value="KAL3497372.1"/>
    <property type="molecule type" value="Genomic_DNA"/>
</dbReference>